<organism evidence="2 3">
    <name type="scientific">Chironomus riparius</name>
    <dbReference type="NCBI Taxonomy" id="315576"/>
    <lineage>
        <taxon>Eukaryota</taxon>
        <taxon>Metazoa</taxon>
        <taxon>Ecdysozoa</taxon>
        <taxon>Arthropoda</taxon>
        <taxon>Hexapoda</taxon>
        <taxon>Insecta</taxon>
        <taxon>Pterygota</taxon>
        <taxon>Neoptera</taxon>
        <taxon>Endopterygota</taxon>
        <taxon>Diptera</taxon>
        <taxon>Nematocera</taxon>
        <taxon>Chironomoidea</taxon>
        <taxon>Chironomidae</taxon>
        <taxon>Chironominae</taxon>
        <taxon>Chironomus</taxon>
    </lineage>
</organism>
<dbReference type="Proteomes" id="UP001153620">
    <property type="component" value="Chromosome 1"/>
</dbReference>
<dbReference type="OrthoDB" id="1562405at2759"/>
<gene>
    <name evidence="2" type="ORF">CHIRRI_LOCUS3659</name>
</gene>
<keyword evidence="1" id="KW-0812">Transmembrane</keyword>
<keyword evidence="1" id="KW-0472">Membrane</keyword>
<keyword evidence="1" id="KW-1133">Transmembrane helix</keyword>
<keyword evidence="3" id="KW-1185">Reference proteome</keyword>
<protein>
    <submittedName>
        <fullName evidence="2">Uncharacterized protein</fullName>
    </submittedName>
</protein>
<sequence length="822" mass="95826">MYQLDYSDAILLYYLFVAKILPALVTYFADKLFNIKIKFKTLSVLNACIQNINIKWAGYEIVIGEIGLKSKFINSEYKKPLCVDVDDVKINRIHDENVNLEEHEIQQSHQEQLKVENYATNSHDKSRNDIENVKWTRVYKDNILRLVGQYFPPVVMMTLKFLEVRIKNLSTTLLNQDMGPMISISIPNIELLFDGYVARYKRTFFIALTLQHIKSKFIPYNKQNPTQKPRAACLAEIIFDINLKSEILWQDKHLLFENQSVSLCNTQITFYGGLFDIIEHKMLHTKGGLSTITNEKSNNKLDAEPVAVTSKGNQHSSKQKLIDAIMPHTVALHVEQIEVKSLDKHSSFHYHLLLQKIEVIAHPKSSHETKTKVSNLRIYTPIQEVLFLKELTLETRQDGKEIKTIMIVETLDVIYNHEDIYGWFLKIFTAGMKSSRRELIIKAIEMGNQRMIEFYHSEFVQKIFSEIILQENIEMRHVSVLLELEDQISSITATKIRFALNQSNVKFRKYPYADYTMDLLFKNRHWKVDMDSDTMCWFMGSKNPYSNKTETKQAHERGSALYLGNTFSRISSDRFKDAIKLNFRANTFRVEYSYKFTKFVEETARSYKSFTKLFSQLKKKEIVDDNKNNSSENLTLKLEEFLEKISINFQIVDFSSFFINRHDVCIFVNISTLSSTENLSYLFDMLKVSTIDYRKYDGLCDLSDVTNTYISTSLLKINLEKSEQYQLCVDFAEKFECSWNAHFLRHSLSIVRDFSRFKANIQQALEIQAVNTQISIPTSLPLGLDIKKLRNISVKHADVNIDKVMNLINEMSGGNLFFYNYF</sequence>
<feature type="transmembrane region" description="Helical" evidence="1">
    <location>
        <begin position="12"/>
        <end position="29"/>
    </location>
</feature>
<reference evidence="2" key="1">
    <citation type="submission" date="2022-01" db="EMBL/GenBank/DDBJ databases">
        <authorList>
            <person name="King R."/>
        </authorList>
    </citation>
    <scope>NUCLEOTIDE SEQUENCE</scope>
</reference>
<dbReference type="EMBL" id="OU895877">
    <property type="protein sequence ID" value="CAG9800720.1"/>
    <property type="molecule type" value="Genomic_DNA"/>
</dbReference>
<dbReference type="AlphaFoldDB" id="A0A9N9RPD7"/>
<evidence type="ECO:0000313" key="2">
    <source>
        <dbReference type="EMBL" id="CAG9800720.1"/>
    </source>
</evidence>
<evidence type="ECO:0000313" key="3">
    <source>
        <dbReference type="Proteomes" id="UP001153620"/>
    </source>
</evidence>
<accession>A0A9N9RPD7</accession>
<name>A0A9N9RPD7_9DIPT</name>
<reference evidence="2" key="2">
    <citation type="submission" date="2022-10" db="EMBL/GenBank/DDBJ databases">
        <authorList>
            <consortium name="ENA_rothamsted_submissions"/>
            <consortium name="culmorum"/>
            <person name="King R."/>
        </authorList>
    </citation>
    <scope>NUCLEOTIDE SEQUENCE</scope>
</reference>
<evidence type="ECO:0000256" key="1">
    <source>
        <dbReference type="SAM" id="Phobius"/>
    </source>
</evidence>
<proteinExistence type="predicted"/>